<keyword evidence="4 10" id="KW-0812">Transmembrane</keyword>
<evidence type="ECO:0000256" key="7">
    <source>
        <dbReference type="ARBA" id="ARBA00023027"/>
    </source>
</evidence>
<keyword evidence="7" id="KW-0520">NAD</keyword>
<evidence type="ECO:0000256" key="8">
    <source>
        <dbReference type="ARBA" id="ARBA00023136"/>
    </source>
</evidence>
<comment type="subcellular location">
    <subcellularLocation>
        <location evidence="1">Membrane</location>
        <topology evidence="1">Multi-pass membrane protein</topology>
    </subcellularLocation>
</comment>
<keyword evidence="8 10" id="KW-0472">Membrane</keyword>
<geneLocation type="mitochondrion" evidence="11"/>
<evidence type="ECO:0000256" key="2">
    <source>
        <dbReference type="ARBA" id="ARBA00010519"/>
    </source>
</evidence>
<evidence type="ECO:0000256" key="1">
    <source>
        <dbReference type="ARBA" id="ARBA00004141"/>
    </source>
</evidence>
<proteinExistence type="inferred from homology"/>
<evidence type="ECO:0000256" key="10">
    <source>
        <dbReference type="SAM" id="Phobius"/>
    </source>
</evidence>
<dbReference type="AlphaFoldDB" id="A0A224AAD7"/>
<dbReference type="Pfam" id="PF00420">
    <property type="entry name" value="Oxidored_q2"/>
    <property type="match status" value="1"/>
</dbReference>
<protein>
    <recommendedName>
        <fullName evidence="3">NADH-ubiquinone oxidoreductase chain 4L</fullName>
    </recommendedName>
    <alternativeName>
        <fullName evidence="9">NADH dehydrogenase subunit 4L</fullName>
    </alternativeName>
</protein>
<evidence type="ECO:0000256" key="3">
    <source>
        <dbReference type="ARBA" id="ARBA00016612"/>
    </source>
</evidence>
<reference evidence="11" key="1">
    <citation type="journal article" date="2017" name="Zool. J. Linn. Soc.">
        <title>Molecular phylogeny, frequent parallel evolution and new system of Japanese clausiliid land snails (Gastropoda: Stylommatophora).</title>
        <authorList>
            <person name="Motochin R."/>
            <person name="Wang M."/>
            <person name="Ueshima R."/>
        </authorList>
    </citation>
    <scope>NUCLEOTIDE SEQUENCE</scope>
    <source>
        <strain evidence="11">AG612</strain>
        <tissue evidence="11">Muscle</tissue>
    </source>
</reference>
<evidence type="ECO:0000256" key="6">
    <source>
        <dbReference type="ARBA" id="ARBA00022989"/>
    </source>
</evidence>
<sequence>MKFPLFLLVLLVMLFLFLFNTKSHYLRALLILETMMLTALIISFFLMVTLMENPFQFLLLLTFGVVEAGFGLSLLLTFIKNGGSDMIKTNLF</sequence>
<name>A0A224AAD7_9EUPU</name>
<keyword evidence="11" id="KW-0496">Mitochondrion</keyword>
<feature type="transmembrane region" description="Helical" evidence="10">
    <location>
        <begin position="31"/>
        <end position="50"/>
    </location>
</feature>
<dbReference type="GO" id="GO:0016020">
    <property type="term" value="C:membrane"/>
    <property type="evidence" value="ECO:0007669"/>
    <property type="project" value="UniProtKB-SubCell"/>
</dbReference>
<comment type="similarity">
    <text evidence="2">Belongs to the complex I subunit 4L family.</text>
</comment>
<evidence type="ECO:0000313" key="11">
    <source>
        <dbReference type="EMBL" id="BBA10241.1"/>
    </source>
</evidence>
<evidence type="ECO:0000256" key="9">
    <source>
        <dbReference type="ARBA" id="ARBA00031586"/>
    </source>
</evidence>
<dbReference type="InterPro" id="IPR039428">
    <property type="entry name" value="NUOK/Mnh_C1-like"/>
</dbReference>
<dbReference type="EMBL" id="LC171955">
    <property type="protein sequence ID" value="BBA10241.1"/>
    <property type="molecule type" value="Genomic_DNA"/>
</dbReference>
<feature type="transmembrane region" description="Helical" evidence="10">
    <location>
        <begin position="57"/>
        <end position="79"/>
    </location>
</feature>
<organism evidence="11">
    <name type="scientific">Stereophaedusa caloptyx subtilis</name>
    <dbReference type="NCBI Taxonomy" id="1885697"/>
    <lineage>
        <taxon>Eukaryota</taxon>
        <taxon>Metazoa</taxon>
        <taxon>Spiralia</taxon>
        <taxon>Lophotrochozoa</taxon>
        <taxon>Mollusca</taxon>
        <taxon>Gastropoda</taxon>
        <taxon>Heterobranchia</taxon>
        <taxon>Euthyneura</taxon>
        <taxon>Panpulmonata</taxon>
        <taxon>Eupulmonata</taxon>
        <taxon>Stylommatophora</taxon>
        <taxon>Helicina</taxon>
        <taxon>Clausilioidea</taxon>
        <taxon>Clausiliidae</taxon>
        <taxon>Phaedusinae</taxon>
        <taxon>Stereophaedusa</taxon>
    </lineage>
</organism>
<evidence type="ECO:0000256" key="5">
    <source>
        <dbReference type="ARBA" id="ARBA00022967"/>
    </source>
</evidence>
<keyword evidence="5" id="KW-1278">Translocase</keyword>
<dbReference type="Gene3D" id="1.10.287.3510">
    <property type="match status" value="1"/>
</dbReference>
<evidence type="ECO:0000256" key="4">
    <source>
        <dbReference type="ARBA" id="ARBA00022692"/>
    </source>
</evidence>
<accession>A0A224AAD7</accession>
<keyword evidence="6 10" id="KW-1133">Transmembrane helix</keyword>
<gene>
    <name evidence="11" type="primary">ND4L</name>
</gene>